<dbReference type="Proteomes" id="UP000010367">
    <property type="component" value="Chromosome"/>
</dbReference>
<accession>K9TLV6</accession>
<dbReference type="RefSeq" id="WP_015149775.1">
    <property type="nucleotide sequence ID" value="NC_019693.1"/>
</dbReference>
<evidence type="ECO:0000256" key="1">
    <source>
        <dbReference type="SAM" id="MobiDB-lite"/>
    </source>
</evidence>
<evidence type="ECO:0000313" key="3">
    <source>
        <dbReference type="Proteomes" id="UP000010367"/>
    </source>
</evidence>
<dbReference type="InParanoid" id="K9TLV6"/>
<feature type="compositionally biased region" description="Polar residues" evidence="1">
    <location>
        <begin position="16"/>
        <end position="32"/>
    </location>
</feature>
<reference evidence="2 3" key="1">
    <citation type="submission" date="2012-06" db="EMBL/GenBank/DDBJ databases">
        <title>Finished chromosome of genome of Oscillatoria acuminata PCC 6304.</title>
        <authorList>
            <consortium name="US DOE Joint Genome Institute"/>
            <person name="Gugger M."/>
            <person name="Coursin T."/>
            <person name="Rippka R."/>
            <person name="Tandeau De Marsac N."/>
            <person name="Huntemann M."/>
            <person name="Wei C.-L."/>
            <person name="Han J."/>
            <person name="Detter J.C."/>
            <person name="Han C."/>
            <person name="Tapia R."/>
            <person name="Davenport K."/>
            <person name="Daligault H."/>
            <person name="Erkkila T."/>
            <person name="Gu W."/>
            <person name="Munk A.C.C."/>
            <person name="Teshima H."/>
            <person name="Xu Y."/>
            <person name="Chain P."/>
            <person name="Chen A."/>
            <person name="Krypides N."/>
            <person name="Mavromatis K."/>
            <person name="Markowitz V."/>
            <person name="Szeto E."/>
            <person name="Ivanova N."/>
            <person name="Mikhailova N."/>
            <person name="Ovchinnikova G."/>
            <person name="Pagani I."/>
            <person name="Pati A."/>
            <person name="Goodwin L."/>
            <person name="Peters L."/>
            <person name="Pitluck S."/>
            <person name="Woyke T."/>
            <person name="Kerfeld C."/>
        </authorList>
    </citation>
    <scope>NUCLEOTIDE SEQUENCE [LARGE SCALE GENOMIC DNA]</scope>
    <source>
        <strain evidence="2 3">PCC 6304</strain>
    </source>
</reference>
<proteinExistence type="predicted"/>
<evidence type="ECO:0000313" key="2">
    <source>
        <dbReference type="EMBL" id="AFY83146.1"/>
    </source>
</evidence>
<name>K9TLV6_9CYAN</name>
<dbReference type="EMBL" id="CP003607">
    <property type="protein sequence ID" value="AFY83146.1"/>
    <property type="molecule type" value="Genomic_DNA"/>
</dbReference>
<feature type="region of interest" description="Disordered" evidence="1">
    <location>
        <begin position="55"/>
        <end position="79"/>
    </location>
</feature>
<keyword evidence="3" id="KW-1185">Reference proteome</keyword>
<protein>
    <submittedName>
        <fullName evidence="2">Uncharacterized protein</fullName>
    </submittedName>
</protein>
<sequence>MFLKSLGDRHPPPETQVATKTIQLRSQTSPKPSFSGVGHPSRNLVQLTSCTHRHIRQGSKNPPVGALRKAPLYTFATTP</sequence>
<organism evidence="2 3">
    <name type="scientific">Oscillatoria acuminata PCC 6304</name>
    <dbReference type="NCBI Taxonomy" id="56110"/>
    <lineage>
        <taxon>Bacteria</taxon>
        <taxon>Bacillati</taxon>
        <taxon>Cyanobacteriota</taxon>
        <taxon>Cyanophyceae</taxon>
        <taxon>Oscillatoriophycideae</taxon>
        <taxon>Oscillatoriales</taxon>
        <taxon>Oscillatoriaceae</taxon>
        <taxon>Oscillatoria</taxon>
    </lineage>
</organism>
<feature type="compositionally biased region" description="Basic and acidic residues" evidence="1">
    <location>
        <begin position="1"/>
        <end position="12"/>
    </location>
</feature>
<feature type="region of interest" description="Disordered" evidence="1">
    <location>
        <begin position="1"/>
        <end position="42"/>
    </location>
</feature>
<dbReference type="KEGG" id="oac:Oscil6304_3583"/>
<dbReference type="AlphaFoldDB" id="K9TLV6"/>
<dbReference type="HOGENOM" id="CLU_2602618_0_0_3"/>
<gene>
    <name evidence="2" type="ORF">Oscil6304_3583</name>
</gene>